<keyword evidence="3" id="KW-1185">Reference proteome</keyword>
<evidence type="ECO:0000313" key="2">
    <source>
        <dbReference type="EMBL" id="KAK4796035.1"/>
    </source>
</evidence>
<organism evidence="2 3">
    <name type="scientific">Trapa natans</name>
    <name type="common">Water chestnut</name>
    <dbReference type="NCBI Taxonomy" id="22666"/>
    <lineage>
        <taxon>Eukaryota</taxon>
        <taxon>Viridiplantae</taxon>
        <taxon>Streptophyta</taxon>
        <taxon>Embryophyta</taxon>
        <taxon>Tracheophyta</taxon>
        <taxon>Spermatophyta</taxon>
        <taxon>Magnoliopsida</taxon>
        <taxon>eudicotyledons</taxon>
        <taxon>Gunneridae</taxon>
        <taxon>Pentapetalae</taxon>
        <taxon>rosids</taxon>
        <taxon>malvids</taxon>
        <taxon>Myrtales</taxon>
        <taxon>Lythraceae</taxon>
        <taxon>Trapa</taxon>
    </lineage>
</organism>
<evidence type="ECO:0000256" key="1">
    <source>
        <dbReference type="SAM" id="Phobius"/>
    </source>
</evidence>
<dbReference type="PANTHER" id="PTHR33726:SF17">
    <property type="entry name" value="OS06G0620700 PROTEIN"/>
    <property type="match status" value="1"/>
</dbReference>
<dbReference type="AlphaFoldDB" id="A0AAN7LZL3"/>
<dbReference type="EMBL" id="JAXQNO010000006">
    <property type="protein sequence ID" value="KAK4796035.1"/>
    <property type="molecule type" value="Genomic_DNA"/>
</dbReference>
<sequence length="103" mass="11369">MSSRRLASAFRFPELFELSLPWSVFGWLGLGSSLSSWLSHVTAWWNAPGSRGSADTREGLGGSAARVFEFVVDDVLWILVTVLESLALVVMLCFFFVFCGCTL</sequence>
<reference evidence="2 3" key="1">
    <citation type="journal article" date="2023" name="Hortic Res">
        <title>Pangenome of water caltrop reveals structural variations and asymmetric subgenome divergence after allopolyploidization.</title>
        <authorList>
            <person name="Zhang X."/>
            <person name="Chen Y."/>
            <person name="Wang L."/>
            <person name="Yuan Y."/>
            <person name="Fang M."/>
            <person name="Shi L."/>
            <person name="Lu R."/>
            <person name="Comes H.P."/>
            <person name="Ma Y."/>
            <person name="Chen Y."/>
            <person name="Huang G."/>
            <person name="Zhou Y."/>
            <person name="Zheng Z."/>
            <person name="Qiu Y."/>
        </authorList>
    </citation>
    <scope>NUCLEOTIDE SEQUENCE [LARGE SCALE GENOMIC DNA]</scope>
    <source>
        <strain evidence="2">F231</strain>
    </source>
</reference>
<feature type="transmembrane region" description="Helical" evidence="1">
    <location>
        <begin position="75"/>
        <end position="99"/>
    </location>
</feature>
<keyword evidence="1" id="KW-0472">Membrane</keyword>
<evidence type="ECO:0000313" key="3">
    <source>
        <dbReference type="Proteomes" id="UP001346149"/>
    </source>
</evidence>
<comment type="caution">
    <text evidence="2">The sequence shown here is derived from an EMBL/GenBank/DDBJ whole genome shotgun (WGS) entry which is preliminary data.</text>
</comment>
<keyword evidence="1" id="KW-0812">Transmembrane</keyword>
<evidence type="ECO:0008006" key="4">
    <source>
        <dbReference type="Google" id="ProtNLM"/>
    </source>
</evidence>
<keyword evidence="1" id="KW-1133">Transmembrane helix</keyword>
<proteinExistence type="predicted"/>
<accession>A0AAN7LZL3</accession>
<protein>
    <recommendedName>
        <fullName evidence="4">Transmembrane protein</fullName>
    </recommendedName>
</protein>
<name>A0AAN7LZL3_TRANT</name>
<gene>
    <name evidence="2" type="ORF">SAY86_028361</name>
</gene>
<dbReference type="PANTHER" id="PTHR33726">
    <property type="entry name" value="TRANSMEMBRANE PROTEIN"/>
    <property type="match status" value="1"/>
</dbReference>
<dbReference type="Proteomes" id="UP001346149">
    <property type="component" value="Unassembled WGS sequence"/>
</dbReference>